<feature type="compositionally biased region" description="Basic and acidic residues" evidence="1">
    <location>
        <begin position="36"/>
        <end position="54"/>
    </location>
</feature>
<protein>
    <submittedName>
        <fullName evidence="2">Uncharacterized protein</fullName>
    </submittedName>
</protein>
<dbReference type="EMBL" id="KN832870">
    <property type="protein sequence ID" value="KIN08387.1"/>
    <property type="molecule type" value="Genomic_DNA"/>
</dbReference>
<dbReference type="AlphaFoldDB" id="A0A0C3I1S5"/>
<reference evidence="3" key="2">
    <citation type="submission" date="2015-01" db="EMBL/GenBank/DDBJ databases">
        <title>Evolutionary Origins and Diversification of the Mycorrhizal Mutualists.</title>
        <authorList>
            <consortium name="DOE Joint Genome Institute"/>
            <consortium name="Mycorrhizal Genomics Consortium"/>
            <person name="Kohler A."/>
            <person name="Kuo A."/>
            <person name="Nagy L.G."/>
            <person name="Floudas D."/>
            <person name="Copeland A."/>
            <person name="Barry K.W."/>
            <person name="Cichocki N."/>
            <person name="Veneault-Fourrey C."/>
            <person name="LaButti K."/>
            <person name="Lindquist E.A."/>
            <person name="Lipzen A."/>
            <person name="Lundell T."/>
            <person name="Morin E."/>
            <person name="Murat C."/>
            <person name="Riley R."/>
            <person name="Ohm R."/>
            <person name="Sun H."/>
            <person name="Tunlid A."/>
            <person name="Henrissat B."/>
            <person name="Grigoriev I.V."/>
            <person name="Hibbett D.S."/>
            <person name="Martin F."/>
        </authorList>
    </citation>
    <scope>NUCLEOTIDE SEQUENCE [LARGE SCALE GENOMIC DNA]</scope>
    <source>
        <strain evidence="3">Zn</strain>
    </source>
</reference>
<accession>A0A0C3I1S5</accession>
<evidence type="ECO:0000313" key="3">
    <source>
        <dbReference type="Proteomes" id="UP000054321"/>
    </source>
</evidence>
<evidence type="ECO:0000256" key="1">
    <source>
        <dbReference type="SAM" id="MobiDB-lite"/>
    </source>
</evidence>
<reference evidence="2 3" key="1">
    <citation type="submission" date="2014-04" db="EMBL/GenBank/DDBJ databases">
        <authorList>
            <consortium name="DOE Joint Genome Institute"/>
            <person name="Kuo A."/>
            <person name="Martino E."/>
            <person name="Perotto S."/>
            <person name="Kohler A."/>
            <person name="Nagy L.G."/>
            <person name="Floudas D."/>
            <person name="Copeland A."/>
            <person name="Barry K.W."/>
            <person name="Cichocki N."/>
            <person name="Veneault-Fourrey C."/>
            <person name="LaButti K."/>
            <person name="Lindquist E.A."/>
            <person name="Lipzen A."/>
            <person name="Lundell T."/>
            <person name="Morin E."/>
            <person name="Murat C."/>
            <person name="Sun H."/>
            <person name="Tunlid A."/>
            <person name="Henrissat B."/>
            <person name="Grigoriev I.V."/>
            <person name="Hibbett D.S."/>
            <person name="Martin F."/>
            <person name="Nordberg H.P."/>
            <person name="Cantor M.N."/>
            <person name="Hua S.X."/>
        </authorList>
    </citation>
    <scope>NUCLEOTIDE SEQUENCE [LARGE SCALE GENOMIC DNA]</scope>
    <source>
        <strain evidence="2 3">Zn</strain>
    </source>
</reference>
<dbReference type="HOGENOM" id="CLU_2171761_0_0_1"/>
<feature type="region of interest" description="Disordered" evidence="1">
    <location>
        <begin position="1"/>
        <end position="75"/>
    </location>
</feature>
<dbReference type="Proteomes" id="UP000054321">
    <property type="component" value="Unassembled WGS sequence"/>
</dbReference>
<feature type="compositionally biased region" description="Polar residues" evidence="1">
    <location>
        <begin position="56"/>
        <end position="74"/>
    </location>
</feature>
<evidence type="ECO:0000313" key="2">
    <source>
        <dbReference type="EMBL" id="KIN08387.1"/>
    </source>
</evidence>
<sequence length="110" mass="12088">MFGKHPHPDEEEPSPAKRHKADASSIPAESSSPRPSQREQERSSDESRMSERSHTAAVSASDTQTEITVPSQVSPDKFSLLRVLEGRRTQCTQAYSAFGTAYVFDGLVPL</sequence>
<keyword evidence="3" id="KW-1185">Reference proteome</keyword>
<proteinExistence type="predicted"/>
<name>A0A0C3I1S5_OIDMZ</name>
<organism evidence="2 3">
    <name type="scientific">Oidiodendron maius (strain Zn)</name>
    <dbReference type="NCBI Taxonomy" id="913774"/>
    <lineage>
        <taxon>Eukaryota</taxon>
        <taxon>Fungi</taxon>
        <taxon>Dikarya</taxon>
        <taxon>Ascomycota</taxon>
        <taxon>Pezizomycotina</taxon>
        <taxon>Leotiomycetes</taxon>
        <taxon>Leotiomycetes incertae sedis</taxon>
        <taxon>Myxotrichaceae</taxon>
        <taxon>Oidiodendron</taxon>
    </lineage>
</organism>
<gene>
    <name evidence="2" type="ORF">OIDMADRAFT_16610</name>
</gene>
<dbReference type="InParanoid" id="A0A0C3I1S5"/>